<feature type="binding site" evidence="12">
    <location>
        <position position="307"/>
    </location>
    <ligand>
        <name>Mg(2+)</name>
        <dbReference type="ChEBI" id="CHEBI:18420"/>
        <label>2</label>
    </ligand>
</feature>
<dbReference type="OrthoDB" id="9813261at2"/>
<accession>A0A7W3JK22</accession>
<dbReference type="HAMAP" id="MF_00047">
    <property type="entry name" value="Dala_Dala_lig"/>
    <property type="match status" value="1"/>
</dbReference>
<dbReference type="InterPro" id="IPR016185">
    <property type="entry name" value="PreATP-grasp_dom_sf"/>
</dbReference>
<feature type="binding site" evidence="12">
    <location>
        <position position="305"/>
    </location>
    <ligand>
        <name>Mg(2+)</name>
        <dbReference type="ChEBI" id="CHEBI:18420"/>
        <label>2</label>
    </ligand>
</feature>
<name>A0A7W3JK22_9MICO</name>
<evidence type="ECO:0000256" key="6">
    <source>
        <dbReference type="ARBA" id="ARBA00022840"/>
    </source>
</evidence>
<dbReference type="AlphaFoldDB" id="A0A7W3JK22"/>
<evidence type="ECO:0000256" key="2">
    <source>
        <dbReference type="ARBA" id="ARBA00010871"/>
    </source>
</evidence>
<comment type="subcellular location">
    <subcellularLocation>
        <location evidence="1 10">Cytoplasm</location>
    </subcellularLocation>
</comment>
<keyword evidence="12" id="KW-0479">Metal-binding</keyword>
<dbReference type="PANTHER" id="PTHR23132:SF23">
    <property type="entry name" value="D-ALANINE--D-ALANINE LIGASE B"/>
    <property type="match status" value="1"/>
</dbReference>
<dbReference type="Proteomes" id="UP000321154">
    <property type="component" value="Unassembled WGS sequence"/>
</dbReference>
<comment type="cofactor">
    <cofactor evidence="12">
        <name>Mg(2+)</name>
        <dbReference type="ChEBI" id="CHEBI:18420"/>
    </cofactor>
    <cofactor evidence="12">
        <name>Mn(2+)</name>
        <dbReference type="ChEBI" id="CHEBI:29035"/>
    </cofactor>
    <text evidence="12">Binds 2 magnesium or manganese ions per subunit.</text>
</comment>
<evidence type="ECO:0000256" key="1">
    <source>
        <dbReference type="ARBA" id="ARBA00004496"/>
    </source>
</evidence>
<evidence type="ECO:0000256" key="9">
    <source>
        <dbReference type="ARBA" id="ARBA00023316"/>
    </source>
</evidence>
<dbReference type="GO" id="GO:0005737">
    <property type="term" value="C:cytoplasm"/>
    <property type="evidence" value="ECO:0007669"/>
    <property type="project" value="UniProtKB-SubCell"/>
</dbReference>
<dbReference type="RefSeq" id="WP_146855577.1">
    <property type="nucleotide sequence ID" value="NZ_BAAAHR010000007.1"/>
</dbReference>
<evidence type="ECO:0000313" key="16">
    <source>
        <dbReference type="EMBL" id="GEK83645.1"/>
    </source>
</evidence>
<keyword evidence="6 13" id="KW-0067">ATP-binding</keyword>
<dbReference type="InterPro" id="IPR005905">
    <property type="entry name" value="D_ala_D_ala"/>
</dbReference>
<evidence type="ECO:0000256" key="14">
    <source>
        <dbReference type="SAM" id="MobiDB-lite"/>
    </source>
</evidence>
<feature type="binding site" evidence="12">
    <location>
        <position position="305"/>
    </location>
    <ligand>
        <name>Mg(2+)</name>
        <dbReference type="ChEBI" id="CHEBI:18420"/>
        <label>1</label>
    </ligand>
</feature>
<dbReference type="Gene3D" id="3.40.50.20">
    <property type="match status" value="1"/>
</dbReference>
<dbReference type="Gene3D" id="3.30.1490.20">
    <property type="entry name" value="ATP-grasp fold, A domain"/>
    <property type="match status" value="1"/>
</dbReference>
<dbReference type="SUPFAM" id="SSF52440">
    <property type="entry name" value="PreATP-grasp domain"/>
    <property type="match status" value="1"/>
</dbReference>
<dbReference type="GO" id="GO:0046872">
    <property type="term" value="F:metal ion binding"/>
    <property type="evidence" value="ECO:0007669"/>
    <property type="project" value="UniProtKB-KW"/>
</dbReference>
<dbReference type="EC" id="6.3.2.4" evidence="10"/>
<dbReference type="InterPro" id="IPR000291">
    <property type="entry name" value="D-Ala_lig_Van_CS"/>
</dbReference>
<keyword evidence="12" id="KW-0464">Manganese</keyword>
<evidence type="ECO:0000259" key="15">
    <source>
        <dbReference type="PROSITE" id="PS50975"/>
    </source>
</evidence>
<keyword evidence="18" id="KW-1185">Reference proteome</keyword>
<dbReference type="Pfam" id="PF07478">
    <property type="entry name" value="Dala_Dala_lig_C"/>
    <property type="match status" value="1"/>
</dbReference>
<comment type="pathway">
    <text evidence="10">Cell wall biogenesis; peptidoglycan biosynthesis.</text>
</comment>
<dbReference type="GO" id="GO:0071555">
    <property type="term" value="P:cell wall organization"/>
    <property type="evidence" value="ECO:0007669"/>
    <property type="project" value="UniProtKB-KW"/>
</dbReference>
<feature type="binding site" evidence="12">
    <location>
        <position position="293"/>
    </location>
    <ligand>
        <name>Mg(2+)</name>
        <dbReference type="ChEBI" id="CHEBI:18420"/>
        <label>1</label>
    </ligand>
</feature>
<dbReference type="Proteomes" id="UP000522688">
    <property type="component" value="Unassembled WGS sequence"/>
</dbReference>
<dbReference type="InterPro" id="IPR011095">
    <property type="entry name" value="Dala_Dala_lig_C"/>
</dbReference>
<dbReference type="Pfam" id="PF01820">
    <property type="entry name" value="Dala_Dala_lig_N"/>
    <property type="match status" value="2"/>
</dbReference>
<evidence type="ECO:0000256" key="8">
    <source>
        <dbReference type="ARBA" id="ARBA00022984"/>
    </source>
</evidence>
<gene>
    <name evidence="10 16" type="primary">ddl</name>
    <name evidence="17" type="ORF">FB463_002529</name>
    <name evidence="16" type="ORF">FFA01_19540</name>
</gene>
<comment type="function">
    <text evidence="10">Cell wall formation.</text>
</comment>
<proteinExistence type="inferred from homology"/>
<comment type="catalytic activity">
    <reaction evidence="10">
        <text>2 D-alanine + ATP = D-alanyl-D-alanine + ADP + phosphate + H(+)</text>
        <dbReference type="Rhea" id="RHEA:11224"/>
        <dbReference type="ChEBI" id="CHEBI:15378"/>
        <dbReference type="ChEBI" id="CHEBI:30616"/>
        <dbReference type="ChEBI" id="CHEBI:43474"/>
        <dbReference type="ChEBI" id="CHEBI:57416"/>
        <dbReference type="ChEBI" id="CHEBI:57822"/>
        <dbReference type="ChEBI" id="CHEBI:456216"/>
        <dbReference type="EC" id="6.3.2.4"/>
    </reaction>
</comment>
<feature type="active site" evidence="11">
    <location>
        <position position="35"/>
    </location>
</feature>
<dbReference type="PROSITE" id="PS00844">
    <property type="entry name" value="DALA_DALA_LIGASE_2"/>
    <property type="match status" value="1"/>
</dbReference>
<dbReference type="PROSITE" id="PS50975">
    <property type="entry name" value="ATP_GRASP"/>
    <property type="match status" value="1"/>
</dbReference>
<evidence type="ECO:0000256" key="12">
    <source>
        <dbReference type="PIRSR" id="PIRSR039102-3"/>
    </source>
</evidence>
<keyword evidence="12" id="KW-0460">Magnesium</keyword>
<dbReference type="PANTHER" id="PTHR23132">
    <property type="entry name" value="D-ALANINE--D-ALANINE LIGASE"/>
    <property type="match status" value="1"/>
</dbReference>
<dbReference type="GO" id="GO:0008716">
    <property type="term" value="F:D-alanine-D-alanine ligase activity"/>
    <property type="evidence" value="ECO:0007669"/>
    <property type="project" value="UniProtKB-UniRule"/>
</dbReference>
<keyword evidence="7 10" id="KW-0133">Cell shape</keyword>
<dbReference type="PROSITE" id="PS00843">
    <property type="entry name" value="DALA_DALA_LIGASE_1"/>
    <property type="match status" value="1"/>
</dbReference>
<dbReference type="SUPFAM" id="SSF56059">
    <property type="entry name" value="Glutathione synthetase ATP-binding domain-like"/>
    <property type="match status" value="1"/>
</dbReference>
<feature type="active site" evidence="11">
    <location>
        <position position="316"/>
    </location>
</feature>
<dbReference type="PIRSF" id="PIRSF039102">
    <property type="entry name" value="Ddl/VanB"/>
    <property type="match status" value="1"/>
</dbReference>
<dbReference type="GO" id="GO:0005524">
    <property type="term" value="F:ATP binding"/>
    <property type="evidence" value="ECO:0007669"/>
    <property type="project" value="UniProtKB-UniRule"/>
</dbReference>
<dbReference type="InterPro" id="IPR011761">
    <property type="entry name" value="ATP-grasp"/>
</dbReference>
<comment type="similarity">
    <text evidence="2 10">Belongs to the D-alanine--D-alanine ligase family.</text>
</comment>
<evidence type="ECO:0000256" key="13">
    <source>
        <dbReference type="PROSITE-ProRule" id="PRU00409"/>
    </source>
</evidence>
<feature type="active site" evidence="11">
    <location>
        <position position="181"/>
    </location>
</feature>
<keyword evidence="3 10" id="KW-0963">Cytoplasm</keyword>
<evidence type="ECO:0000313" key="19">
    <source>
        <dbReference type="Proteomes" id="UP000522688"/>
    </source>
</evidence>
<keyword evidence="8 10" id="KW-0573">Peptidoglycan synthesis</keyword>
<reference evidence="16 18" key="1">
    <citation type="submission" date="2019-07" db="EMBL/GenBank/DDBJ databases">
        <title>Whole genome shotgun sequence of Frigoribacterium faeni NBRC 103066.</title>
        <authorList>
            <person name="Hosoyama A."/>
            <person name="Uohara A."/>
            <person name="Ohji S."/>
            <person name="Ichikawa N."/>
        </authorList>
    </citation>
    <scope>NUCLEOTIDE SEQUENCE [LARGE SCALE GENOMIC DNA]</scope>
    <source>
        <strain evidence="16 18">NBRC 103066</strain>
    </source>
</reference>
<dbReference type="Gene3D" id="3.30.470.20">
    <property type="entry name" value="ATP-grasp fold, B domain"/>
    <property type="match status" value="1"/>
</dbReference>
<evidence type="ECO:0000256" key="10">
    <source>
        <dbReference type="HAMAP-Rule" id="MF_00047"/>
    </source>
</evidence>
<sequence>MTDCDTRPLALPDPETTRRGAAPRVAVIGGGANSEHDVSRASAASVAGALRGYGADVVLLIVDREGRWHLEGSGPVSPAAAVQVLQGSDVAFPVLHGEHGEDGSVAGLLTLMGVPFVGSPVRAGALAADKWVTKLIAEAVGVATAPAILVTSRDRLDDLAAKAVGAGLLPPLVVKPTAGGSSNGVSRVTDLGQLPDAVTLARTEGELVLIESFVVGREVDIALWREASGALRAGSTLEIGLAPGAVFDRVSKYDGSAAFTLPARIDEEEHDAVDGAARALWEVMGCDGIARFDFFVTATGIVLNEVNTSPGFTERSQVPLMAAAHGLGYVELVTSLVDSALAMPSVRGRARPRAIRPWPGRERRGRA</sequence>
<dbReference type="EMBL" id="JACGWW010000003">
    <property type="protein sequence ID" value="MBA8814263.1"/>
    <property type="molecule type" value="Genomic_DNA"/>
</dbReference>
<protein>
    <recommendedName>
        <fullName evidence="10">D-alanine--D-alanine ligase</fullName>
        <ecNumber evidence="10">6.3.2.4</ecNumber>
    </recommendedName>
    <alternativeName>
        <fullName evidence="10">D-Ala-D-Ala ligase</fullName>
    </alternativeName>
    <alternativeName>
        <fullName evidence="10">D-alanylalanine synthetase</fullName>
    </alternativeName>
</protein>
<keyword evidence="4 10" id="KW-0436">Ligase</keyword>
<evidence type="ECO:0000256" key="3">
    <source>
        <dbReference type="ARBA" id="ARBA00022490"/>
    </source>
</evidence>
<comment type="caution">
    <text evidence="17">The sequence shown here is derived from an EMBL/GenBank/DDBJ whole genome shotgun (WGS) entry which is preliminary data.</text>
</comment>
<dbReference type="GO" id="GO:0008360">
    <property type="term" value="P:regulation of cell shape"/>
    <property type="evidence" value="ECO:0007669"/>
    <property type="project" value="UniProtKB-KW"/>
</dbReference>
<reference evidence="17 19" key="2">
    <citation type="submission" date="2020-07" db="EMBL/GenBank/DDBJ databases">
        <title>Sequencing the genomes of 1000 actinobacteria strains.</title>
        <authorList>
            <person name="Klenk H.-P."/>
        </authorList>
    </citation>
    <scope>NUCLEOTIDE SEQUENCE [LARGE SCALE GENOMIC DNA]</scope>
    <source>
        <strain evidence="17 19">DSM 10309</strain>
    </source>
</reference>
<feature type="region of interest" description="Disordered" evidence="14">
    <location>
        <begin position="1"/>
        <end position="21"/>
    </location>
</feature>
<evidence type="ECO:0000256" key="7">
    <source>
        <dbReference type="ARBA" id="ARBA00022960"/>
    </source>
</evidence>
<dbReference type="UniPathway" id="UPA00219"/>
<evidence type="ECO:0000256" key="4">
    <source>
        <dbReference type="ARBA" id="ARBA00022598"/>
    </source>
</evidence>
<keyword evidence="9 10" id="KW-0961">Cell wall biogenesis/degradation</keyword>
<organism evidence="17 19">
    <name type="scientific">Frigoribacterium faeni</name>
    <dbReference type="NCBI Taxonomy" id="145483"/>
    <lineage>
        <taxon>Bacteria</taxon>
        <taxon>Bacillati</taxon>
        <taxon>Actinomycetota</taxon>
        <taxon>Actinomycetes</taxon>
        <taxon>Micrococcales</taxon>
        <taxon>Microbacteriaceae</taxon>
        <taxon>Frigoribacterium</taxon>
    </lineage>
</organism>
<evidence type="ECO:0000256" key="5">
    <source>
        <dbReference type="ARBA" id="ARBA00022741"/>
    </source>
</evidence>
<dbReference type="EMBL" id="BJUV01000018">
    <property type="protein sequence ID" value="GEK83645.1"/>
    <property type="molecule type" value="Genomic_DNA"/>
</dbReference>
<evidence type="ECO:0000313" key="17">
    <source>
        <dbReference type="EMBL" id="MBA8814263.1"/>
    </source>
</evidence>
<dbReference type="InterPro" id="IPR013815">
    <property type="entry name" value="ATP_grasp_subdomain_1"/>
</dbReference>
<evidence type="ECO:0000313" key="18">
    <source>
        <dbReference type="Proteomes" id="UP000321154"/>
    </source>
</evidence>
<dbReference type="GO" id="GO:0009252">
    <property type="term" value="P:peptidoglycan biosynthetic process"/>
    <property type="evidence" value="ECO:0007669"/>
    <property type="project" value="UniProtKB-UniRule"/>
</dbReference>
<keyword evidence="5 13" id="KW-0547">Nucleotide-binding</keyword>
<evidence type="ECO:0000256" key="11">
    <source>
        <dbReference type="PIRSR" id="PIRSR039102-1"/>
    </source>
</evidence>
<dbReference type="InterPro" id="IPR011127">
    <property type="entry name" value="Dala_Dala_lig_N"/>
</dbReference>
<feature type="domain" description="ATP-grasp" evidence="15">
    <location>
        <begin position="134"/>
        <end position="338"/>
    </location>
</feature>